<dbReference type="Pfam" id="PF05485">
    <property type="entry name" value="THAP"/>
    <property type="match status" value="1"/>
</dbReference>
<dbReference type="PROSITE" id="PS50950">
    <property type="entry name" value="ZF_THAP"/>
    <property type="match status" value="1"/>
</dbReference>
<keyword evidence="16" id="KW-1185">Reference proteome</keyword>
<keyword evidence="9 13" id="KW-0804">Transcription</keyword>
<evidence type="ECO:0000256" key="7">
    <source>
        <dbReference type="ARBA" id="ARBA00023054"/>
    </source>
</evidence>
<comment type="function">
    <text evidence="13">DNA-binding transcription regulator that regulates endothelial cell proliferation and G1/S cell-cycle progression. Specifically binds the 5'-[AT]NTNN[GT]GGCA[AGT]-3' core DNA sequence and acts by modulating expression of pRB-E2F cell-cycle target genes.</text>
</comment>
<organism evidence="15 16">
    <name type="scientific">Amphilophus citrinellus</name>
    <name type="common">Midas cichlid</name>
    <name type="synonym">Cichlasoma citrinellum</name>
    <dbReference type="NCBI Taxonomy" id="61819"/>
    <lineage>
        <taxon>Eukaryota</taxon>
        <taxon>Metazoa</taxon>
        <taxon>Chordata</taxon>
        <taxon>Craniata</taxon>
        <taxon>Vertebrata</taxon>
        <taxon>Euteleostomi</taxon>
        <taxon>Actinopterygii</taxon>
        <taxon>Neopterygii</taxon>
        <taxon>Teleostei</taxon>
        <taxon>Neoteleostei</taxon>
        <taxon>Acanthomorphata</taxon>
        <taxon>Ovalentaria</taxon>
        <taxon>Cichlomorphae</taxon>
        <taxon>Cichliformes</taxon>
        <taxon>Cichlidae</taxon>
        <taxon>New World cichlids</taxon>
        <taxon>Cichlasomatinae</taxon>
        <taxon>Heroini</taxon>
        <taxon>Amphilophus</taxon>
    </lineage>
</organism>
<evidence type="ECO:0000256" key="6">
    <source>
        <dbReference type="ARBA" id="ARBA00023015"/>
    </source>
</evidence>
<dbReference type="GO" id="GO:0005654">
    <property type="term" value="C:nucleoplasm"/>
    <property type="evidence" value="ECO:0007669"/>
    <property type="project" value="UniProtKB-SubCell"/>
</dbReference>
<evidence type="ECO:0000259" key="14">
    <source>
        <dbReference type="PROSITE" id="PS50950"/>
    </source>
</evidence>
<proteinExistence type="inferred from homology"/>
<keyword evidence="4 12" id="KW-0863">Zinc-finger</keyword>
<dbReference type="GO" id="GO:0001935">
    <property type="term" value="P:endothelial cell proliferation"/>
    <property type="evidence" value="ECO:0007669"/>
    <property type="project" value="UniProtKB-UniRule"/>
</dbReference>
<keyword evidence="10 13" id="KW-0539">Nucleus</keyword>
<dbReference type="OMA" id="SSNRCHC"/>
<comment type="similarity">
    <text evidence="2 13">Belongs to the THAP1 family.</text>
</comment>
<evidence type="ECO:0000256" key="11">
    <source>
        <dbReference type="ARBA" id="ARBA00023306"/>
    </source>
</evidence>
<feature type="domain" description="THAP-type" evidence="14">
    <location>
        <begin position="1"/>
        <end position="90"/>
    </location>
</feature>
<protein>
    <recommendedName>
        <fullName evidence="13">THAP domain-containing protein 1</fullName>
    </recommendedName>
</protein>
<reference evidence="15" key="2">
    <citation type="submission" date="2025-09" db="UniProtKB">
        <authorList>
            <consortium name="Ensembl"/>
        </authorList>
    </citation>
    <scope>IDENTIFICATION</scope>
</reference>
<evidence type="ECO:0000313" key="16">
    <source>
        <dbReference type="Proteomes" id="UP000261340"/>
    </source>
</evidence>
<dbReference type="InterPro" id="IPR026516">
    <property type="entry name" value="THAP1/10"/>
</dbReference>
<dbReference type="GO" id="GO:0043565">
    <property type="term" value="F:sequence-specific DNA binding"/>
    <property type="evidence" value="ECO:0007669"/>
    <property type="project" value="UniProtKB-UniRule"/>
</dbReference>
<dbReference type="GO" id="GO:0003700">
    <property type="term" value="F:DNA-binding transcription factor activity"/>
    <property type="evidence" value="ECO:0007669"/>
    <property type="project" value="UniProtKB-UniRule"/>
</dbReference>
<keyword evidence="11 13" id="KW-0131">Cell cycle</keyword>
<dbReference type="SMART" id="SM00980">
    <property type="entry name" value="THAP"/>
    <property type="match status" value="1"/>
</dbReference>
<evidence type="ECO:0000256" key="5">
    <source>
        <dbReference type="ARBA" id="ARBA00022833"/>
    </source>
</evidence>
<evidence type="ECO:0000256" key="10">
    <source>
        <dbReference type="ARBA" id="ARBA00023242"/>
    </source>
</evidence>
<keyword evidence="7 13" id="KW-0175">Coiled coil</keyword>
<dbReference type="Proteomes" id="UP000261340">
    <property type="component" value="Unplaced"/>
</dbReference>
<evidence type="ECO:0000313" key="15">
    <source>
        <dbReference type="Ensembl" id="ENSACIP00000011079.1"/>
    </source>
</evidence>
<dbReference type="GO" id="GO:0008270">
    <property type="term" value="F:zinc ion binding"/>
    <property type="evidence" value="ECO:0007669"/>
    <property type="project" value="UniProtKB-KW"/>
</dbReference>
<sequence>MAQSSNRCHCSVPCCSNNKQKTPYLSFHDFPADAEIRARWVRAIRRKGGPSFKILRGSTHVCSQHFPPEDLNTSASGRIRIRQGAVKPCHPSLRSVCLQLVASS</sequence>
<dbReference type="SMART" id="SM00692">
    <property type="entry name" value="DM3"/>
    <property type="match status" value="1"/>
</dbReference>
<dbReference type="AlphaFoldDB" id="A0A3Q0RFP1"/>
<dbReference type="InterPro" id="IPR038441">
    <property type="entry name" value="THAP_Znf_sf"/>
</dbReference>
<keyword evidence="3" id="KW-0479">Metal-binding</keyword>
<reference evidence="15" key="1">
    <citation type="submission" date="2025-08" db="UniProtKB">
        <authorList>
            <consortium name="Ensembl"/>
        </authorList>
    </citation>
    <scope>IDENTIFICATION</scope>
</reference>
<evidence type="ECO:0000256" key="9">
    <source>
        <dbReference type="ARBA" id="ARBA00023163"/>
    </source>
</evidence>
<dbReference type="SUPFAM" id="SSF57716">
    <property type="entry name" value="Glucocorticoid receptor-like (DNA-binding domain)"/>
    <property type="match status" value="1"/>
</dbReference>
<evidence type="ECO:0000256" key="4">
    <source>
        <dbReference type="ARBA" id="ARBA00022771"/>
    </source>
</evidence>
<dbReference type="PANTHER" id="PTHR46600:SF1">
    <property type="entry name" value="THAP DOMAIN-CONTAINING PROTEIN 1"/>
    <property type="match status" value="1"/>
</dbReference>
<evidence type="ECO:0000256" key="2">
    <source>
        <dbReference type="ARBA" id="ARBA00006177"/>
    </source>
</evidence>
<name>A0A3Q0RFP1_AMPCI</name>
<evidence type="ECO:0000256" key="12">
    <source>
        <dbReference type="PROSITE-ProRule" id="PRU00309"/>
    </source>
</evidence>
<accession>A0A3Q0RFP1</accession>
<comment type="subcellular location">
    <subcellularLocation>
        <location evidence="1 13">Nucleus</location>
        <location evidence="1 13">Nucleoplasm</location>
    </subcellularLocation>
</comment>
<dbReference type="STRING" id="61819.ENSACIP00000011079"/>
<evidence type="ECO:0000256" key="1">
    <source>
        <dbReference type="ARBA" id="ARBA00004642"/>
    </source>
</evidence>
<keyword evidence="6 13" id="KW-0805">Transcription regulation</keyword>
<evidence type="ECO:0000256" key="3">
    <source>
        <dbReference type="ARBA" id="ARBA00022723"/>
    </source>
</evidence>
<dbReference type="Ensembl" id="ENSACIT00000011398.1">
    <property type="protein sequence ID" value="ENSACIP00000011079.1"/>
    <property type="gene ID" value="ENSACIG00000008664.1"/>
</dbReference>
<keyword evidence="5" id="KW-0862">Zinc</keyword>
<dbReference type="PANTHER" id="PTHR46600">
    <property type="entry name" value="THAP DOMAIN-CONTAINING"/>
    <property type="match status" value="1"/>
</dbReference>
<dbReference type="GeneTree" id="ENSGT00940000177500"/>
<dbReference type="InterPro" id="IPR006612">
    <property type="entry name" value="THAP_Znf"/>
</dbReference>
<keyword evidence="8 12" id="KW-0238">DNA-binding</keyword>
<dbReference type="Gene3D" id="6.20.210.20">
    <property type="entry name" value="THAP domain"/>
    <property type="match status" value="1"/>
</dbReference>
<evidence type="ECO:0000256" key="13">
    <source>
        <dbReference type="RuleBase" id="RU369073"/>
    </source>
</evidence>
<evidence type="ECO:0000256" key="8">
    <source>
        <dbReference type="ARBA" id="ARBA00023125"/>
    </source>
</evidence>